<organism evidence="1 2">
    <name type="scientific">Hymenobacter cavernae</name>
    <dbReference type="NCBI Taxonomy" id="2044852"/>
    <lineage>
        <taxon>Bacteria</taxon>
        <taxon>Pseudomonadati</taxon>
        <taxon>Bacteroidota</taxon>
        <taxon>Cytophagia</taxon>
        <taxon>Cytophagales</taxon>
        <taxon>Hymenobacteraceae</taxon>
        <taxon>Hymenobacter</taxon>
    </lineage>
</organism>
<name>A0ABQ1TIW6_9BACT</name>
<evidence type="ECO:0000313" key="1">
    <source>
        <dbReference type="EMBL" id="GGE96659.1"/>
    </source>
</evidence>
<dbReference type="EMBL" id="BMHT01000001">
    <property type="protein sequence ID" value="GGE96659.1"/>
    <property type="molecule type" value="Genomic_DNA"/>
</dbReference>
<sequence length="147" mass="17320">MYPMVDSVKRGSKSNHALLLKYFSATDLAYMRRQLPSVAKFEFEQTKLHLPEVKVLPFDTLTAFRERVSKQLGILADILTEYRVEDTLLKRYGSRNLYGMFCPLLSRNHKRAIIRVFWPGGHEELRVYRREGNSWRKAAVLSRIYHD</sequence>
<reference evidence="2" key="1">
    <citation type="journal article" date="2019" name="Int. J. Syst. Evol. Microbiol.">
        <title>The Global Catalogue of Microorganisms (GCM) 10K type strain sequencing project: providing services to taxonomists for standard genome sequencing and annotation.</title>
        <authorList>
            <consortium name="The Broad Institute Genomics Platform"/>
            <consortium name="The Broad Institute Genome Sequencing Center for Infectious Disease"/>
            <person name="Wu L."/>
            <person name="Ma J."/>
        </authorList>
    </citation>
    <scope>NUCLEOTIDE SEQUENCE [LARGE SCALE GENOMIC DNA]</scope>
    <source>
        <strain evidence="2">CGMCC 1.15197</strain>
    </source>
</reference>
<accession>A0ABQ1TIW6</accession>
<proteinExistence type="predicted"/>
<keyword evidence="2" id="KW-1185">Reference proteome</keyword>
<protein>
    <submittedName>
        <fullName evidence="1">Uncharacterized protein</fullName>
    </submittedName>
</protein>
<dbReference type="Proteomes" id="UP000632273">
    <property type="component" value="Unassembled WGS sequence"/>
</dbReference>
<evidence type="ECO:0000313" key="2">
    <source>
        <dbReference type="Proteomes" id="UP000632273"/>
    </source>
</evidence>
<comment type="caution">
    <text evidence="1">The sequence shown here is derived from an EMBL/GenBank/DDBJ whole genome shotgun (WGS) entry which is preliminary data.</text>
</comment>
<gene>
    <name evidence="1" type="ORF">GCM10011383_04290</name>
</gene>